<organism evidence="1 2">
    <name type="scientific">Stylosanthes scabra</name>
    <dbReference type="NCBI Taxonomy" id="79078"/>
    <lineage>
        <taxon>Eukaryota</taxon>
        <taxon>Viridiplantae</taxon>
        <taxon>Streptophyta</taxon>
        <taxon>Embryophyta</taxon>
        <taxon>Tracheophyta</taxon>
        <taxon>Spermatophyta</taxon>
        <taxon>Magnoliopsida</taxon>
        <taxon>eudicotyledons</taxon>
        <taxon>Gunneridae</taxon>
        <taxon>Pentapetalae</taxon>
        <taxon>rosids</taxon>
        <taxon>fabids</taxon>
        <taxon>Fabales</taxon>
        <taxon>Fabaceae</taxon>
        <taxon>Papilionoideae</taxon>
        <taxon>50 kb inversion clade</taxon>
        <taxon>dalbergioids sensu lato</taxon>
        <taxon>Dalbergieae</taxon>
        <taxon>Pterocarpus clade</taxon>
        <taxon>Stylosanthes</taxon>
    </lineage>
</organism>
<protein>
    <submittedName>
        <fullName evidence="1">Uncharacterized protein</fullName>
    </submittedName>
</protein>
<gene>
    <name evidence="1" type="ORF">PIB30_008139</name>
</gene>
<evidence type="ECO:0000313" key="2">
    <source>
        <dbReference type="Proteomes" id="UP001341840"/>
    </source>
</evidence>
<accession>A0ABU6Y3B9</accession>
<proteinExistence type="predicted"/>
<dbReference type="EMBL" id="JASCZI010241673">
    <property type="protein sequence ID" value="MED6204321.1"/>
    <property type="molecule type" value="Genomic_DNA"/>
</dbReference>
<sequence length="127" mass="14518">MSWNELDAFGRLHTNSIYTTQRNTDLTRLTKDNHTLKHDGTHQSHPRHVGWRTVGPNCRSRLDKLGRSVKVFAGSLTRGMHHGHFGIDHRWSVYEQGAASSNNCPLFRVIKCLRLPYSNQIWGLGAE</sequence>
<comment type="caution">
    <text evidence="1">The sequence shown here is derived from an EMBL/GenBank/DDBJ whole genome shotgun (WGS) entry which is preliminary data.</text>
</comment>
<name>A0ABU6Y3B9_9FABA</name>
<evidence type="ECO:0000313" key="1">
    <source>
        <dbReference type="EMBL" id="MED6204321.1"/>
    </source>
</evidence>
<reference evidence="1 2" key="1">
    <citation type="journal article" date="2023" name="Plants (Basel)">
        <title>Bridging the Gap: Combining Genomics and Transcriptomics Approaches to Understand Stylosanthes scabra, an Orphan Legume from the Brazilian Caatinga.</title>
        <authorList>
            <person name="Ferreira-Neto J.R.C."/>
            <person name="da Silva M.D."/>
            <person name="Binneck E."/>
            <person name="de Melo N.F."/>
            <person name="da Silva R.H."/>
            <person name="de Melo A.L.T.M."/>
            <person name="Pandolfi V."/>
            <person name="Bustamante F.O."/>
            <person name="Brasileiro-Vidal A.C."/>
            <person name="Benko-Iseppon A.M."/>
        </authorList>
    </citation>
    <scope>NUCLEOTIDE SEQUENCE [LARGE SCALE GENOMIC DNA]</scope>
    <source>
        <tissue evidence="1">Leaves</tissue>
    </source>
</reference>
<keyword evidence="2" id="KW-1185">Reference proteome</keyword>
<dbReference type="Proteomes" id="UP001341840">
    <property type="component" value="Unassembled WGS sequence"/>
</dbReference>